<dbReference type="Proteomes" id="UP001146351">
    <property type="component" value="Unassembled WGS sequence"/>
</dbReference>
<dbReference type="AlphaFoldDB" id="A0A9W9IL15"/>
<dbReference type="EMBL" id="JAPQKO010000002">
    <property type="protein sequence ID" value="KAJ5180078.1"/>
    <property type="molecule type" value="Genomic_DNA"/>
</dbReference>
<evidence type="ECO:0000313" key="2">
    <source>
        <dbReference type="Proteomes" id="UP001146351"/>
    </source>
</evidence>
<gene>
    <name evidence="1" type="ORF">N7492_003288</name>
</gene>
<organism evidence="1 2">
    <name type="scientific">Penicillium capsulatum</name>
    <dbReference type="NCBI Taxonomy" id="69766"/>
    <lineage>
        <taxon>Eukaryota</taxon>
        <taxon>Fungi</taxon>
        <taxon>Dikarya</taxon>
        <taxon>Ascomycota</taxon>
        <taxon>Pezizomycotina</taxon>
        <taxon>Eurotiomycetes</taxon>
        <taxon>Eurotiomycetidae</taxon>
        <taxon>Eurotiales</taxon>
        <taxon>Aspergillaceae</taxon>
        <taxon>Penicillium</taxon>
    </lineage>
</organism>
<comment type="caution">
    <text evidence="1">The sequence shown here is derived from an EMBL/GenBank/DDBJ whole genome shotgun (WGS) entry which is preliminary data.</text>
</comment>
<name>A0A9W9IL15_9EURO</name>
<sequence>MEVGFIGPAAFVAERALNHGTQFGGTASLYHKQGTVPLEHLPKAFCALGCCFEAHAKSSLLV</sequence>
<keyword evidence="2" id="KW-1185">Reference proteome</keyword>
<reference evidence="1" key="2">
    <citation type="journal article" date="2023" name="IMA Fungus">
        <title>Comparative genomic study of the Penicillium genus elucidates a diverse pangenome and 15 lateral gene transfer events.</title>
        <authorList>
            <person name="Petersen C."/>
            <person name="Sorensen T."/>
            <person name="Nielsen M.R."/>
            <person name="Sondergaard T.E."/>
            <person name="Sorensen J.L."/>
            <person name="Fitzpatrick D.A."/>
            <person name="Frisvad J.C."/>
            <person name="Nielsen K.L."/>
        </authorList>
    </citation>
    <scope>NUCLEOTIDE SEQUENCE</scope>
    <source>
        <strain evidence="1">IBT 21917</strain>
    </source>
</reference>
<reference evidence="1" key="1">
    <citation type="submission" date="2022-11" db="EMBL/GenBank/DDBJ databases">
        <authorList>
            <person name="Petersen C."/>
        </authorList>
    </citation>
    <scope>NUCLEOTIDE SEQUENCE</scope>
    <source>
        <strain evidence="1">IBT 21917</strain>
    </source>
</reference>
<protein>
    <submittedName>
        <fullName evidence="1">Uncharacterized protein</fullName>
    </submittedName>
</protein>
<evidence type="ECO:0000313" key="1">
    <source>
        <dbReference type="EMBL" id="KAJ5180078.1"/>
    </source>
</evidence>
<proteinExistence type="predicted"/>
<accession>A0A9W9IL15</accession>